<accession>A0A7W7ZJN2</accession>
<feature type="transmembrane region" description="Helical" evidence="5">
    <location>
        <begin position="140"/>
        <end position="160"/>
    </location>
</feature>
<dbReference type="Proteomes" id="UP000540989">
    <property type="component" value="Unassembled WGS sequence"/>
</dbReference>
<feature type="transmembrane region" description="Helical" evidence="5">
    <location>
        <begin position="235"/>
        <end position="256"/>
    </location>
</feature>
<feature type="transmembrane region" description="Helical" evidence="5">
    <location>
        <begin position="166"/>
        <end position="184"/>
    </location>
</feature>
<dbReference type="AlphaFoldDB" id="A0A7W7ZJN2"/>
<organism evidence="6 7">
    <name type="scientific">Granulicella aggregans</name>
    <dbReference type="NCBI Taxonomy" id="474949"/>
    <lineage>
        <taxon>Bacteria</taxon>
        <taxon>Pseudomonadati</taxon>
        <taxon>Acidobacteriota</taxon>
        <taxon>Terriglobia</taxon>
        <taxon>Terriglobales</taxon>
        <taxon>Acidobacteriaceae</taxon>
        <taxon>Granulicella</taxon>
    </lineage>
</organism>
<comment type="subcellular location">
    <subcellularLocation>
        <location evidence="1">Membrane</location>
        <topology evidence="1">Multi-pass membrane protein</topology>
    </subcellularLocation>
</comment>
<evidence type="ECO:0000256" key="3">
    <source>
        <dbReference type="ARBA" id="ARBA00022989"/>
    </source>
</evidence>
<dbReference type="GO" id="GO:0016020">
    <property type="term" value="C:membrane"/>
    <property type="evidence" value="ECO:0007669"/>
    <property type="project" value="UniProtKB-SubCell"/>
</dbReference>
<sequence>MPGTDWLYQFTNNLTALTTANGGALTSLGLSLLSFIAFMQLAKMVINFSLANMSFSFNPAPLEGGEIVRFMLRLGFCCILETYWINPLPGASWGFNKLFSALAQEIVKALDQNTQSMLASAISDAWHKTGMPSLISPLEIFMYVYVQILMGVASAIIFVINVSSFIFYAVTALFGPLFIPLYMVESLRGKFFQFLDTLLSFAMIRAVAAAFIFVWSGFYTTFLQQTFNGDYSMTMWMANLLPVTMVFVAFILNMLFIPQIAQAIFGGSAGTTASAQNLVTSVALRYGGKSPTPSARKP</sequence>
<feature type="transmembrane region" description="Helical" evidence="5">
    <location>
        <begin position="191"/>
        <end position="215"/>
    </location>
</feature>
<protein>
    <submittedName>
        <fullName evidence="6">Type IV secretion system protein VirB6</fullName>
    </submittedName>
</protein>
<evidence type="ECO:0000256" key="5">
    <source>
        <dbReference type="SAM" id="Phobius"/>
    </source>
</evidence>
<name>A0A7W7ZJN2_9BACT</name>
<keyword evidence="2 5" id="KW-0812">Transmembrane</keyword>
<evidence type="ECO:0000256" key="1">
    <source>
        <dbReference type="ARBA" id="ARBA00004141"/>
    </source>
</evidence>
<evidence type="ECO:0000313" key="7">
    <source>
        <dbReference type="Proteomes" id="UP000540989"/>
    </source>
</evidence>
<keyword evidence="7" id="KW-1185">Reference proteome</keyword>
<evidence type="ECO:0000256" key="4">
    <source>
        <dbReference type="ARBA" id="ARBA00023136"/>
    </source>
</evidence>
<dbReference type="InterPro" id="IPR007688">
    <property type="entry name" value="Conjugal_tfr_TrbL/VirB6"/>
</dbReference>
<dbReference type="Pfam" id="PF04610">
    <property type="entry name" value="TrbL"/>
    <property type="match status" value="1"/>
</dbReference>
<feature type="transmembrane region" description="Helical" evidence="5">
    <location>
        <begin position="20"/>
        <end position="39"/>
    </location>
</feature>
<dbReference type="EMBL" id="JACHIP010000019">
    <property type="protein sequence ID" value="MBB5060794.1"/>
    <property type="molecule type" value="Genomic_DNA"/>
</dbReference>
<evidence type="ECO:0000313" key="6">
    <source>
        <dbReference type="EMBL" id="MBB5060794.1"/>
    </source>
</evidence>
<comment type="caution">
    <text evidence="6">The sequence shown here is derived from an EMBL/GenBank/DDBJ whole genome shotgun (WGS) entry which is preliminary data.</text>
</comment>
<keyword evidence="4 5" id="KW-0472">Membrane</keyword>
<gene>
    <name evidence="6" type="ORF">HDF16_005530</name>
</gene>
<evidence type="ECO:0000256" key="2">
    <source>
        <dbReference type="ARBA" id="ARBA00022692"/>
    </source>
</evidence>
<reference evidence="6 7" key="1">
    <citation type="submission" date="2020-08" db="EMBL/GenBank/DDBJ databases">
        <title>Genomic Encyclopedia of Type Strains, Phase IV (KMG-V): Genome sequencing to study the core and pangenomes of soil and plant-associated prokaryotes.</title>
        <authorList>
            <person name="Whitman W."/>
        </authorList>
    </citation>
    <scope>NUCLEOTIDE SEQUENCE [LARGE SCALE GENOMIC DNA]</scope>
    <source>
        <strain evidence="6 7">M8UP14</strain>
    </source>
</reference>
<dbReference type="GO" id="GO:0030255">
    <property type="term" value="P:protein secretion by the type IV secretion system"/>
    <property type="evidence" value="ECO:0007669"/>
    <property type="project" value="InterPro"/>
</dbReference>
<keyword evidence="3 5" id="KW-1133">Transmembrane helix</keyword>
<dbReference type="RefSeq" id="WP_184223313.1">
    <property type="nucleotide sequence ID" value="NZ_JACHIP010000019.1"/>
</dbReference>
<proteinExistence type="predicted"/>